<dbReference type="RefSeq" id="WP_256870137.1">
    <property type="nucleotide sequence ID" value="NZ_JYMX02000001.1"/>
</dbReference>
<reference evidence="1 2" key="2">
    <citation type="journal article" date="2017" name="Front. Microbiol.">
        <title>Genomics Reveals a Unique Clone of Burkholderia cenocepacia Harboring an Actively Excising Novel Genomic Island.</title>
        <authorList>
            <person name="Patil P.P."/>
            <person name="Mali S."/>
            <person name="Midha S."/>
            <person name="Gautam V."/>
            <person name="Dash L."/>
            <person name="Kumar S."/>
            <person name="Shastri J."/>
            <person name="Singhal L."/>
            <person name="Patil P.B."/>
        </authorList>
    </citation>
    <scope>NUCLEOTIDE SEQUENCE [LARGE SCALE GENOMIC DNA]</scope>
    <source>
        <strain evidence="1 2">BC-19</strain>
    </source>
</reference>
<comment type="caution">
    <text evidence="1">The sequence shown here is derived from an EMBL/GenBank/DDBJ whole genome shotgun (WGS) entry which is preliminary data.</text>
</comment>
<dbReference type="AlphaFoldDB" id="A0ABD4U7C6"/>
<gene>
    <name evidence="1" type="ORF">UE95_003325</name>
</gene>
<reference evidence="1 2" key="1">
    <citation type="journal article" date="2017" name="Front. Microbiol.">
        <title>Genomics reveals a unique clone of Burkholderia cenocepacia harbouring an actively excising novel genomic island.</title>
        <authorList>
            <person name="Patil P."/>
            <person name="Mali S."/>
            <person name="Midha S."/>
            <person name="Gautam V."/>
            <person name="Dash L."/>
            <person name="Kumar S."/>
            <person name="Shastri J."/>
            <person name="Singhal L."/>
            <person name="Patil P.B."/>
        </authorList>
    </citation>
    <scope>NUCLEOTIDE SEQUENCE [LARGE SCALE GENOMIC DNA]</scope>
    <source>
        <strain evidence="1 2">BC-19</strain>
    </source>
</reference>
<dbReference type="EMBL" id="JYMX02000001">
    <property type="protein sequence ID" value="MCW3710308.1"/>
    <property type="molecule type" value="Genomic_DNA"/>
</dbReference>
<name>A0ABD4U7C6_9BURK</name>
<sequence length="85" mass="9732">MTALRERARLPPRHVPHLPDRHRGGLACIVMRRAFVRRRDTNRRAMQPGRTRLVVPEKEGLMICIPEWRKAVLSCAVLALPFVAG</sequence>
<evidence type="ECO:0000313" key="1">
    <source>
        <dbReference type="EMBL" id="MCW3710308.1"/>
    </source>
</evidence>
<evidence type="ECO:0000313" key="2">
    <source>
        <dbReference type="Proteomes" id="UP000191686"/>
    </source>
</evidence>
<protein>
    <submittedName>
        <fullName evidence="1">Uncharacterized protein</fullName>
    </submittedName>
</protein>
<dbReference type="Proteomes" id="UP000191686">
    <property type="component" value="Unassembled WGS sequence"/>
</dbReference>
<proteinExistence type="predicted"/>
<accession>A0ABD4U7C6</accession>
<organism evidence="1 2">
    <name type="scientific">Burkholderia cenocepacia</name>
    <dbReference type="NCBI Taxonomy" id="95486"/>
    <lineage>
        <taxon>Bacteria</taxon>
        <taxon>Pseudomonadati</taxon>
        <taxon>Pseudomonadota</taxon>
        <taxon>Betaproteobacteria</taxon>
        <taxon>Burkholderiales</taxon>
        <taxon>Burkholderiaceae</taxon>
        <taxon>Burkholderia</taxon>
        <taxon>Burkholderia cepacia complex</taxon>
    </lineage>
</organism>